<keyword evidence="5" id="KW-0812">Transmembrane</keyword>
<keyword evidence="5" id="KW-0472">Membrane</keyword>
<evidence type="ECO:0000256" key="2">
    <source>
        <dbReference type="ARBA" id="ARBA00023015"/>
    </source>
</evidence>
<dbReference type="Pfam" id="PF23082">
    <property type="entry name" value="Myb_DNA-binding_2"/>
    <property type="match status" value="1"/>
</dbReference>
<feature type="domain" description="Myb-like" evidence="6">
    <location>
        <begin position="6"/>
        <end position="58"/>
    </location>
</feature>
<dbReference type="AlphaFoldDB" id="A0A9E7F5V9"/>
<keyword evidence="4" id="KW-0539">Nucleus</keyword>
<keyword evidence="2" id="KW-0805">Transcription regulation</keyword>
<keyword evidence="8" id="KW-1185">Reference proteome</keyword>
<dbReference type="GO" id="GO:0005634">
    <property type="term" value="C:nucleus"/>
    <property type="evidence" value="ECO:0007669"/>
    <property type="project" value="UniProtKB-SubCell"/>
</dbReference>
<dbReference type="Pfam" id="PF00249">
    <property type="entry name" value="Myb_DNA-binding"/>
    <property type="match status" value="1"/>
</dbReference>
<sequence length="272" mass="31006">MASCSLSSAWTPKQNKVFEKALAEYDKETPDRWHKVARAVGGKSAEEVKRHYQLLVEDILRIETGQMPRANYHSAGNRAQHCPTTPTSFPVYKEQTWQLLPHALKTSLTGIGQESLAAITAAEMASSSKSSSRKLEQPWTEEENKRFEIAIARYDDTPDRWQNVARAVGGKSVEEVKRQYEQLENDIKLIDSTTEPIYRYPNSNSWRRNGTGDRSRGGSFLRFVPLFLFAPWILHAWFLAYAFTKNMSLKAEGLKSSVYIYGGKRMYKESQG</sequence>
<evidence type="ECO:0000256" key="3">
    <source>
        <dbReference type="ARBA" id="ARBA00023163"/>
    </source>
</evidence>
<dbReference type="PANTHER" id="PTHR43952">
    <property type="entry name" value="MYB FAMILY TRANSCRIPTION FACTOR-RELATED"/>
    <property type="match status" value="1"/>
</dbReference>
<feature type="transmembrane region" description="Helical" evidence="5">
    <location>
        <begin position="223"/>
        <end position="243"/>
    </location>
</feature>
<reference evidence="7" key="1">
    <citation type="submission" date="2022-05" db="EMBL/GenBank/DDBJ databases">
        <title>The Musa troglodytarum L. genome provides insights into the mechanism of non-climacteric behaviour and enrichment of carotenoids.</title>
        <authorList>
            <person name="Wang J."/>
        </authorList>
    </citation>
    <scope>NUCLEOTIDE SEQUENCE</scope>
    <source>
        <tissue evidence="7">Leaf</tissue>
    </source>
</reference>
<dbReference type="PANTHER" id="PTHR43952:SF80">
    <property type="entry name" value="PROTEIN RADIALIS-LIKE 3"/>
    <property type="match status" value="1"/>
</dbReference>
<keyword evidence="3" id="KW-0804">Transcription</keyword>
<evidence type="ECO:0000313" key="8">
    <source>
        <dbReference type="Proteomes" id="UP001055439"/>
    </source>
</evidence>
<dbReference type="GO" id="GO:0003700">
    <property type="term" value="F:DNA-binding transcription factor activity"/>
    <property type="evidence" value="ECO:0007669"/>
    <property type="project" value="InterPro"/>
</dbReference>
<comment type="subcellular location">
    <subcellularLocation>
        <location evidence="1">Nucleus</location>
    </subcellularLocation>
</comment>
<dbReference type="Gene3D" id="1.10.10.60">
    <property type="entry name" value="Homeodomain-like"/>
    <property type="match status" value="2"/>
</dbReference>
<evidence type="ECO:0000256" key="1">
    <source>
        <dbReference type="ARBA" id="ARBA00004123"/>
    </source>
</evidence>
<dbReference type="Proteomes" id="UP001055439">
    <property type="component" value="Chromosome 2"/>
</dbReference>
<dbReference type="InterPro" id="IPR009057">
    <property type="entry name" value="Homeodomain-like_sf"/>
</dbReference>
<dbReference type="EMBL" id="CP097504">
    <property type="protein sequence ID" value="URD90334.1"/>
    <property type="molecule type" value="Genomic_DNA"/>
</dbReference>
<evidence type="ECO:0000256" key="4">
    <source>
        <dbReference type="ARBA" id="ARBA00023242"/>
    </source>
</evidence>
<organism evidence="7 8">
    <name type="scientific">Musa troglodytarum</name>
    <name type="common">fe'i banana</name>
    <dbReference type="NCBI Taxonomy" id="320322"/>
    <lineage>
        <taxon>Eukaryota</taxon>
        <taxon>Viridiplantae</taxon>
        <taxon>Streptophyta</taxon>
        <taxon>Embryophyta</taxon>
        <taxon>Tracheophyta</taxon>
        <taxon>Spermatophyta</taxon>
        <taxon>Magnoliopsida</taxon>
        <taxon>Liliopsida</taxon>
        <taxon>Zingiberales</taxon>
        <taxon>Musaceae</taxon>
        <taxon>Musa</taxon>
    </lineage>
</organism>
<dbReference type="CDD" id="cd00167">
    <property type="entry name" value="SANT"/>
    <property type="match status" value="2"/>
</dbReference>
<evidence type="ECO:0000259" key="6">
    <source>
        <dbReference type="SMART" id="SM00717"/>
    </source>
</evidence>
<name>A0A9E7F5V9_9LILI</name>
<dbReference type="InterPro" id="IPR044636">
    <property type="entry name" value="RADIALIS-like"/>
</dbReference>
<dbReference type="SMART" id="SM00717">
    <property type="entry name" value="SANT"/>
    <property type="match status" value="2"/>
</dbReference>
<feature type="domain" description="Myb-like" evidence="6">
    <location>
        <begin position="135"/>
        <end position="186"/>
    </location>
</feature>
<proteinExistence type="predicted"/>
<evidence type="ECO:0000313" key="7">
    <source>
        <dbReference type="EMBL" id="URD90334.1"/>
    </source>
</evidence>
<dbReference type="FunFam" id="1.10.10.60:FF:000154">
    <property type="entry name" value="Transcription factor SRM1"/>
    <property type="match status" value="2"/>
</dbReference>
<dbReference type="SUPFAM" id="SSF46689">
    <property type="entry name" value="Homeodomain-like"/>
    <property type="match status" value="2"/>
</dbReference>
<gene>
    <name evidence="7" type="ORF">MUK42_27849</name>
</gene>
<protein>
    <submittedName>
        <fullName evidence="7">SANT</fullName>
    </submittedName>
</protein>
<keyword evidence="5" id="KW-1133">Transmembrane helix</keyword>
<dbReference type="InterPro" id="IPR001005">
    <property type="entry name" value="SANT/Myb"/>
</dbReference>
<evidence type="ECO:0000256" key="5">
    <source>
        <dbReference type="SAM" id="Phobius"/>
    </source>
</evidence>
<dbReference type="OrthoDB" id="118550at2759"/>
<accession>A0A9E7F5V9</accession>